<evidence type="ECO:0000256" key="6">
    <source>
        <dbReference type="SAM" id="Phobius"/>
    </source>
</evidence>
<feature type="transmembrane region" description="Helical" evidence="6">
    <location>
        <begin position="6"/>
        <end position="26"/>
    </location>
</feature>
<reference evidence="7 8" key="1">
    <citation type="submission" date="2019-07" db="EMBL/GenBank/DDBJ databases">
        <title>Whole genome shotgun sequence of Microbacterium aerolatum NBRC 103071.</title>
        <authorList>
            <person name="Hosoyama A."/>
            <person name="Uohara A."/>
            <person name="Ohji S."/>
            <person name="Ichikawa N."/>
        </authorList>
    </citation>
    <scope>NUCLEOTIDE SEQUENCE [LARGE SCALE GENOMIC DNA]</scope>
    <source>
        <strain evidence="7 8">NBRC 103071</strain>
    </source>
</reference>
<keyword evidence="8" id="KW-1185">Reference proteome</keyword>
<organism evidence="7 8">
    <name type="scientific">Microbacterium aerolatum</name>
    <dbReference type="NCBI Taxonomy" id="153731"/>
    <lineage>
        <taxon>Bacteria</taxon>
        <taxon>Bacillati</taxon>
        <taxon>Actinomycetota</taxon>
        <taxon>Actinomycetes</taxon>
        <taxon>Micrococcales</taxon>
        <taxon>Microbacteriaceae</taxon>
        <taxon>Microbacterium</taxon>
    </lineage>
</organism>
<comment type="caution">
    <text evidence="7">The sequence shown here is derived from an EMBL/GenBank/DDBJ whole genome shotgun (WGS) entry which is preliminary data.</text>
</comment>
<feature type="transmembrane region" description="Helical" evidence="6">
    <location>
        <begin position="149"/>
        <end position="170"/>
    </location>
</feature>
<evidence type="ECO:0000256" key="4">
    <source>
        <dbReference type="ARBA" id="ARBA00022989"/>
    </source>
</evidence>
<accession>A0A511AHN3</accession>
<dbReference type="PANTHER" id="PTHR30086">
    <property type="entry name" value="ARGININE EXPORTER PROTEIN ARGO"/>
    <property type="match status" value="1"/>
</dbReference>
<dbReference type="RefSeq" id="WP_147040473.1">
    <property type="nucleotide sequence ID" value="NZ_BJUW01000017.1"/>
</dbReference>
<dbReference type="EMBL" id="BJUW01000017">
    <property type="protein sequence ID" value="GEK87648.1"/>
    <property type="molecule type" value="Genomic_DNA"/>
</dbReference>
<keyword evidence="4 6" id="KW-1133">Transmembrane helix</keyword>
<evidence type="ECO:0000256" key="5">
    <source>
        <dbReference type="ARBA" id="ARBA00023136"/>
    </source>
</evidence>
<dbReference type="GO" id="GO:0015171">
    <property type="term" value="F:amino acid transmembrane transporter activity"/>
    <property type="evidence" value="ECO:0007669"/>
    <property type="project" value="TreeGrafter"/>
</dbReference>
<feature type="transmembrane region" description="Helical" evidence="6">
    <location>
        <begin position="35"/>
        <end position="60"/>
    </location>
</feature>
<dbReference type="GO" id="GO:0005886">
    <property type="term" value="C:plasma membrane"/>
    <property type="evidence" value="ECO:0007669"/>
    <property type="project" value="UniProtKB-SubCell"/>
</dbReference>
<evidence type="ECO:0000256" key="3">
    <source>
        <dbReference type="ARBA" id="ARBA00022692"/>
    </source>
</evidence>
<dbReference type="OrthoDB" id="5638726at2"/>
<evidence type="ECO:0000256" key="1">
    <source>
        <dbReference type="ARBA" id="ARBA00004651"/>
    </source>
</evidence>
<dbReference type="PANTHER" id="PTHR30086:SF20">
    <property type="entry name" value="ARGININE EXPORTER PROTEIN ARGO-RELATED"/>
    <property type="match status" value="1"/>
</dbReference>
<evidence type="ECO:0000256" key="2">
    <source>
        <dbReference type="ARBA" id="ARBA00022475"/>
    </source>
</evidence>
<feature type="transmembrane region" description="Helical" evidence="6">
    <location>
        <begin position="66"/>
        <end position="87"/>
    </location>
</feature>
<feature type="transmembrane region" description="Helical" evidence="6">
    <location>
        <begin position="182"/>
        <end position="206"/>
    </location>
</feature>
<evidence type="ECO:0000313" key="7">
    <source>
        <dbReference type="EMBL" id="GEK87648.1"/>
    </source>
</evidence>
<keyword evidence="2" id="KW-1003">Cell membrane</keyword>
<dbReference type="AlphaFoldDB" id="A0A511AHN3"/>
<evidence type="ECO:0000313" key="8">
    <source>
        <dbReference type="Proteomes" id="UP000321225"/>
    </source>
</evidence>
<comment type="subcellular location">
    <subcellularLocation>
        <location evidence="1">Cell membrane</location>
        <topology evidence="1">Multi-pass membrane protein</topology>
    </subcellularLocation>
</comment>
<gene>
    <name evidence="7" type="ORF">MAE01_28240</name>
</gene>
<name>A0A511AHN3_9MICO</name>
<keyword evidence="3 6" id="KW-0812">Transmembrane</keyword>
<keyword evidence="5 6" id="KW-0472">Membrane</keyword>
<sequence length="208" mass="21716">MLSFLAGLGLGLSLIIAIGAQNAYVLRQGIRREHVLAVVAICAASDAVLILAGVAGLGFLVERMPWLVVVAQWLGAAFLLVYGMGAARRALRSTDLGLTGEAPPAARSGGRLAAVVLTTLALTWLNPHVYLDTVLMLGSIAATHGDARWIFAAGAVVASILWFSVLGYGARHLGRWLDTPTAWRILDGVIAVIMIGLAVSLVVQAISA</sequence>
<proteinExistence type="predicted"/>
<dbReference type="Pfam" id="PF01810">
    <property type="entry name" value="LysE"/>
    <property type="match status" value="1"/>
</dbReference>
<dbReference type="Proteomes" id="UP000321225">
    <property type="component" value="Unassembled WGS sequence"/>
</dbReference>
<dbReference type="InterPro" id="IPR001123">
    <property type="entry name" value="LeuE-type"/>
</dbReference>
<protein>
    <submittedName>
        <fullName evidence="7">Amino acid transporter</fullName>
    </submittedName>
</protein>